<dbReference type="SUPFAM" id="SSF52540">
    <property type="entry name" value="P-loop containing nucleoside triphosphate hydrolases"/>
    <property type="match status" value="1"/>
</dbReference>
<feature type="compositionally biased region" description="Polar residues" evidence="9">
    <location>
        <begin position="342"/>
        <end position="357"/>
    </location>
</feature>
<dbReference type="PROSITE" id="PS51717">
    <property type="entry name" value="G_VLIG"/>
    <property type="match status" value="1"/>
</dbReference>
<dbReference type="Pfam" id="PF25974">
    <property type="entry name" value="URGCP_9th"/>
    <property type="match status" value="1"/>
</dbReference>
<feature type="compositionally biased region" description="Polar residues" evidence="9">
    <location>
        <begin position="252"/>
        <end position="272"/>
    </location>
</feature>
<evidence type="ECO:0000256" key="9">
    <source>
        <dbReference type="SAM" id="MobiDB-lite"/>
    </source>
</evidence>
<feature type="region of interest" description="Disordered" evidence="9">
    <location>
        <begin position="241"/>
        <end position="308"/>
    </location>
</feature>
<dbReference type="Proteomes" id="UP001501920">
    <property type="component" value="Chromosome 9"/>
</dbReference>
<evidence type="ECO:0000256" key="8">
    <source>
        <dbReference type="SAM" id="Coils"/>
    </source>
</evidence>
<evidence type="ECO:0000259" key="10">
    <source>
        <dbReference type="PROSITE" id="PS51717"/>
    </source>
</evidence>
<comment type="similarity">
    <text evidence="3">Belongs to the TRAFAC class dynamin-like GTPase superfamily. Very large inducible GTPase (VLIG) family.</text>
</comment>
<dbReference type="GO" id="GO:0005737">
    <property type="term" value="C:cytoplasm"/>
    <property type="evidence" value="ECO:0007669"/>
    <property type="project" value="UniProtKB-SubCell"/>
</dbReference>
<feature type="domain" description="VLIG-type G" evidence="10">
    <location>
        <begin position="969"/>
        <end position="1210"/>
    </location>
</feature>
<feature type="compositionally biased region" description="Basic and acidic residues" evidence="9">
    <location>
        <begin position="275"/>
        <end position="297"/>
    </location>
</feature>
<name>A0AAR2JVQ8_PYGNA</name>
<organism evidence="11 12">
    <name type="scientific">Pygocentrus nattereri</name>
    <name type="common">Red-bellied piranha</name>
    <dbReference type="NCBI Taxonomy" id="42514"/>
    <lineage>
        <taxon>Eukaryota</taxon>
        <taxon>Metazoa</taxon>
        <taxon>Chordata</taxon>
        <taxon>Craniata</taxon>
        <taxon>Vertebrata</taxon>
        <taxon>Euteleostomi</taxon>
        <taxon>Actinopterygii</taxon>
        <taxon>Neopterygii</taxon>
        <taxon>Teleostei</taxon>
        <taxon>Ostariophysi</taxon>
        <taxon>Characiformes</taxon>
        <taxon>Characoidei</taxon>
        <taxon>Pygocentrus</taxon>
    </lineage>
</organism>
<protein>
    <recommendedName>
        <fullName evidence="10">VLIG-type G domain-containing protein</fullName>
    </recommendedName>
</protein>
<evidence type="ECO:0000256" key="7">
    <source>
        <dbReference type="ARBA" id="ARBA00023242"/>
    </source>
</evidence>
<keyword evidence="8" id="KW-0175">Coiled coil</keyword>
<dbReference type="PANTHER" id="PTHR22796:SF6">
    <property type="entry name" value="INTERFERON-INDUCED VERY LARGE GTPASE 1-RELATED"/>
    <property type="match status" value="1"/>
</dbReference>
<dbReference type="InterPro" id="IPR027417">
    <property type="entry name" value="P-loop_NTPase"/>
</dbReference>
<dbReference type="GeneTree" id="ENSGT00940000163472"/>
<keyword evidence="6" id="KW-0342">GTP-binding</keyword>
<dbReference type="InterPro" id="IPR030383">
    <property type="entry name" value="G_VLIG_dom"/>
</dbReference>
<evidence type="ECO:0000313" key="11">
    <source>
        <dbReference type="Ensembl" id="ENSPNAP00000053941.1"/>
    </source>
</evidence>
<keyword evidence="5" id="KW-0547">Nucleotide-binding</keyword>
<accession>A0AAR2JVQ8</accession>
<evidence type="ECO:0000313" key="12">
    <source>
        <dbReference type="Proteomes" id="UP001501920"/>
    </source>
</evidence>
<proteinExistence type="inferred from homology"/>
<dbReference type="Pfam" id="PF25683">
    <property type="entry name" value="URGCP_GTPase"/>
    <property type="match status" value="1"/>
</dbReference>
<gene>
    <name evidence="11" type="primary">MYO19</name>
</gene>
<evidence type="ECO:0000256" key="1">
    <source>
        <dbReference type="ARBA" id="ARBA00004123"/>
    </source>
</evidence>
<feature type="region of interest" description="Disordered" evidence="9">
    <location>
        <begin position="342"/>
        <end position="362"/>
    </location>
</feature>
<dbReference type="InterPro" id="IPR058641">
    <property type="entry name" value="GVIN1_dom"/>
</dbReference>
<sequence length="1912" mass="219823">MKTLCGLDKCGGQSEELLAALIGSRKAVKYGKDNLLFGKDKQDNLKPMKVASHLSVVNMMKLIKTTESCPFQKEINAFLLVIKLPSASQCKWYKINKCIEKAKITMDHIQRHYGETALANTMILFTRGNNPVSDFEQSPDIQNLLKKCSGVTYTCCKRMKNHQEISELVDKIKSITQHKDNRPQEQNSMRNKEEHEEDGNLKEEKLNNKLRGDMTMQGLNNTEIIEEERTVDETKAIQACQWDGKQDESRQSENQLFSKQEYQEQSGRTSATGRVETDRTVQHSTKQEDNNMRKQEEHEEDGSLEEMQNNELNGDRTWVPALSNENAEQHKVPVVVENLSQRRASSRNTQQLHSSQDSTKEIPVDSAEELLQRFGLQNFYPNKLNMDAVLCVERSKETLQTESSVAFNYLQKLLMLNYRARFITEEKNNPDIIFPIISREDYESKKYTDNDSLFGDIEDDVNNQSNQIHPMDVQMAVFHCADSFLRQYMVTKLSSCQYALPLLVPSPTSTDIELPLWTFRQIKKTWKSVGGLSTSLPVCQIKAPMVFFCRLGSVSTSKSQLLNSVINPKHNIFFHRDSPGSSRNCLFMEGLVEIAWYCPAGNTDDLFSECLAFCNLHGDASEHIEQREFMIEQATVIIVLMQNLELDEKGKELLLKLHKSSKPLICVVSDLQKGPLKMGTKYNVKIGLKDRNNAELHKELITTIKVCLKKCDSSPTFSLMEISELTKSYKFRIDEDNEECQEGKTGALGIIKLLKGEDISQIKATFLACQGKLWQEWSRKKKQLYRLYGDVEQTKSKIQEEMKSLRKQQRESSLEFITTVCENLNSKSVTKKMYFVRWLGVYLDISFSEKLSEVTQQYYKQLSAVHLFKQKREVSDDFRKKEEELEKLSEKVDVVTLGLEHIVREMGQIYEAWAETPDRMTAEVSILPVLAADLLISGHPLELMDGDAAHVPLTWIESVLDKVTESLGDQRVFVLSVLGLQSSGKSTMLNAMFGLQFAVSAGRCTRGAFMQLIRVKEEVKDQLKFDYLLVVDTEGLQALELAGKSRMNHDNELATFIIGLGNMTLINVFGENPAEIQEVLQVAVEAILRMNKVRLNPSCMFVHQNVTDITAAEKNMEGSRRLLEKLDEVAVSVAKTEGYDLKCFSDVIKFNIQTDVHYFAQLWEGNPPMAPPNPRYSENIENLKQAILKAAAGKNCLKLSELKVRIKDLWSAVLNEDFVFSFKNTLEISVYRRLEVMYGNWTWSLRKASLVIENKLRNRIENAKQLSISHRMIHEEINVTFSNILREMEKFFTKDKDTKILSQWKERTEKKIQELTNSLAEETKMRLDRAVQQKKKGTKLDELKSQYEEELLNKSKDLASTLKDKAMNELDFKREFDSMWGKWLSDLRVETPPTKDVNVEQEVMNILSSYFERRTIYSNTDTGHYTEIYNRRDYSDYVTVKKGMFGISYYSLDTKDHDSVRKLVQQTVREAEEIIRTKPVDKTGYSDAYTQEIVNCVKKRVAEFKAEKFTLKNEFTVDLSLYICSIAVRRFTDLHKVFRDANDPVIYLENKKGEFFSIFKKQCEGATATAVFADFVCNKLKPSILQSVYDQTAIDAAGEMRANFPAFNGNRSNLEKHILLDLAEAESFDRFITYIEDPKKHFSDFIETKFKEQILEGRNPRILDILRNAANMKQFSVSTAIQKATEETKQNKGDVNEWLKIFSLELQVEIKFVLQDLKGAYYQEITDIDFFHNMINKALQSVFNETTSCFDNISSVRMNVFSQRPEDILKNQLCGCWVQCPFCAAICTNTIEGHEGKHSVPFHRPGGVSGRSWHKTDNLTIDICTSLVASDAKIVLPDGKRIHYKKFRNSNYACWGITPDTSEQAYWKWFVCRFQEDLEKYYGKTFEGKGEIPKVWRNITNQTAKESLKNRI</sequence>
<comment type="subcellular location">
    <subcellularLocation>
        <location evidence="2">Cytoplasm</location>
    </subcellularLocation>
    <subcellularLocation>
        <location evidence="1">Nucleus</location>
    </subcellularLocation>
</comment>
<dbReference type="GO" id="GO:0005634">
    <property type="term" value="C:nucleus"/>
    <property type="evidence" value="ECO:0007669"/>
    <property type="project" value="UniProtKB-SubCell"/>
</dbReference>
<reference evidence="11" key="3">
    <citation type="submission" date="2025-09" db="UniProtKB">
        <authorList>
            <consortium name="Ensembl"/>
        </authorList>
    </citation>
    <scope>IDENTIFICATION</scope>
</reference>
<keyword evidence="4" id="KW-0963">Cytoplasm</keyword>
<dbReference type="GO" id="GO:0005525">
    <property type="term" value="F:GTP binding"/>
    <property type="evidence" value="ECO:0007669"/>
    <property type="project" value="UniProtKB-KW"/>
</dbReference>
<keyword evidence="7" id="KW-0539">Nucleus</keyword>
<feature type="coiled-coil region" evidence="8">
    <location>
        <begin position="788"/>
        <end position="815"/>
    </location>
</feature>
<evidence type="ECO:0000256" key="5">
    <source>
        <dbReference type="ARBA" id="ARBA00022741"/>
    </source>
</evidence>
<dbReference type="InterPro" id="IPR057365">
    <property type="entry name" value="URGCP"/>
</dbReference>
<feature type="region of interest" description="Disordered" evidence="9">
    <location>
        <begin position="175"/>
        <end position="219"/>
    </location>
</feature>
<dbReference type="PANTHER" id="PTHR22796">
    <property type="entry name" value="URG4-RELATED"/>
    <property type="match status" value="1"/>
</dbReference>
<reference evidence="11" key="2">
    <citation type="submission" date="2025-08" db="UniProtKB">
        <authorList>
            <consortium name="Ensembl"/>
        </authorList>
    </citation>
    <scope>IDENTIFICATION</scope>
</reference>
<feature type="compositionally biased region" description="Basic and acidic residues" evidence="9">
    <location>
        <begin position="190"/>
        <end position="212"/>
    </location>
</feature>
<evidence type="ECO:0000256" key="3">
    <source>
        <dbReference type="ARBA" id="ARBA00006828"/>
    </source>
</evidence>
<dbReference type="Pfam" id="PF25496">
    <property type="entry name" value="URGCP"/>
    <property type="match status" value="1"/>
</dbReference>
<evidence type="ECO:0000256" key="4">
    <source>
        <dbReference type="ARBA" id="ARBA00022490"/>
    </source>
</evidence>
<dbReference type="Ensembl" id="ENSPNAT00000045542.1">
    <property type="protein sequence ID" value="ENSPNAP00000053941.1"/>
    <property type="gene ID" value="ENSPNAG00000014791.2"/>
</dbReference>
<evidence type="ECO:0000256" key="2">
    <source>
        <dbReference type="ARBA" id="ARBA00004496"/>
    </source>
</evidence>
<dbReference type="Gene3D" id="3.40.50.300">
    <property type="entry name" value="P-loop containing nucleotide triphosphate hydrolases"/>
    <property type="match status" value="2"/>
</dbReference>
<reference evidence="11 12" key="1">
    <citation type="submission" date="2020-10" db="EMBL/GenBank/DDBJ databases">
        <title>Pygocentrus nattereri (red-bellied piranha) genome, fPygNat1, primary haplotype.</title>
        <authorList>
            <person name="Myers G."/>
            <person name="Meyer A."/>
            <person name="Karagic N."/>
            <person name="Pippel M."/>
            <person name="Winkler S."/>
            <person name="Tracey A."/>
            <person name="Wood J."/>
            <person name="Formenti G."/>
            <person name="Howe K."/>
            <person name="Fedrigo O."/>
            <person name="Jarvis E.D."/>
        </authorList>
    </citation>
    <scope>NUCLEOTIDE SEQUENCE [LARGE SCALE GENOMIC DNA]</scope>
</reference>
<evidence type="ECO:0000256" key="6">
    <source>
        <dbReference type="ARBA" id="ARBA00023134"/>
    </source>
</evidence>
<keyword evidence="12" id="KW-1185">Reference proteome</keyword>